<name>A0A418W9Y3_9PROT</name>
<protein>
    <submittedName>
        <fullName evidence="5">Tetratricopeptide repeat protein</fullName>
    </submittedName>
</protein>
<dbReference type="SUPFAM" id="SSF48452">
    <property type="entry name" value="TPR-like"/>
    <property type="match status" value="1"/>
</dbReference>
<reference evidence="5 6" key="1">
    <citation type="submission" date="2018-09" db="EMBL/GenBank/DDBJ databases">
        <authorList>
            <person name="Zhu H."/>
        </authorList>
    </citation>
    <scope>NUCLEOTIDE SEQUENCE [LARGE SCALE GENOMIC DNA]</scope>
    <source>
        <strain evidence="5 6">K1W22B-8</strain>
    </source>
</reference>
<dbReference type="PANTHER" id="PTHR44858">
    <property type="entry name" value="TETRATRICOPEPTIDE REPEAT PROTEIN 6"/>
    <property type="match status" value="1"/>
</dbReference>
<feature type="signal peptide" evidence="4">
    <location>
        <begin position="1"/>
        <end position="22"/>
    </location>
</feature>
<dbReference type="PROSITE" id="PS50005">
    <property type="entry name" value="TPR"/>
    <property type="match status" value="1"/>
</dbReference>
<keyword evidence="1" id="KW-0677">Repeat</keyword>
<dbReference type="PROSITE" id="PS50293">
    <property type="entry name" value="TPR_REGION"/>
    <property type="match status" value="1"/>
</dbReference>
<evidence type="ECO:0000256" key="1">
    <source>
        <dbReference type="ARBA" id="ARBA00022737"/>
    </source>
</evidence>
<evidence type="ECO:0000256" key="2">
    <source>
        <dbReference type="ARBA" id="ARBA00022803"/>
    </source>
</evidence>
<dbReference type="GO" id="GO:0009279">
    <property type="term" value="C:cell outer membrane"/>
    <property type="evidence" value="ECO:0007669"/>
    <property type="project" value="TreeGrafter"/>
</dbReference>
<dbReference type="Pfam" id="PF00515">
    <property type="entry name" value="TPR_1"/>
    <property type="match status" value="1"/>
</dbReference>
<keyword evidence="4" id="KW-0732">Signal</keyword>
<feature type="chain" id="PRO_5019129656" evidence="4">
    <location>
        <begin position="23"/>
        <end position="154"/>
    </location>
</feature>
<dbReference type="InterPro" id="IPR011990">
    <property type="entry name" value="TPR-like_helical_dom_sf"/>
</dbReference>
<keyword evidence="6" id="KW-1185">Reference proteome</keyword>
<evidence type="ECO:0000313" key="5">
    <source>
        <dbReference type="EMBL" id="RJF86825.1"/>
    </source>
</evidence>
<gene>
    <name evidence="5" type="ORF">D3874_07155</name>
</gene>
<dbReference type="InterPro" id="IPR019734">
    <property type="entry name" value="TPR_rpt"/>
</dbReference>
<evidence type="ECO:0000256" key="3">
    <source>
        <dbReference type="PROSITE-ProRule" id="PRU00339"/>
    </source>
</evidence>
<evidence type="ECO:0000313" key="6">
    <source>
        <dbReference type="Proteomes" id="UP000284605"/>
    </source>
</evidence>
<dbReference type="Gene3D" id="1.25.40.10">
    <property type="entry name" value="Tetratricopeptide repeat domain"/>
    <property type="match status" value="1"/>
</dbReference>
<dbReference type="GO" id="GO:0046813">
    <property type="term" value="P:receptor-mediated virion attachment to host cell"/>
    <property type="evidence" value="ECO:0007669"/>
    <property type="project" value="TreeGrafter"/>
</dbReference>
<feature type="repeat" description="TPR" evidence="3">
    <location>
        <begin position="66"/>
        <end position="99"/>
    </location>
</feature>
<comment type="caution">
    <text evidence="5">The sequence shown here is derived from an EMBL/GenBank/DDBJ whole genome shotgun (WGS) entry which is preliminary data.</text>
</comment>
<dbReference type="SMART" id="SM00028">
    <property type="entry name" value="TPR"/>
    <property type="match status" value="2"/>
</dbReference>
<evidence type="ECO:0000256" key="4">
    <source>
        <dbReference type="SAM" id="SignalP"/>
    </source>
</evidence>
<dbReference type="PANTHER" id="PTHR44858:SF1">
    <property type="entry name" value="UDP-N-ACETYLGLUCOSAMINE--PEPTIDE N-ACETYLGLUCOSAMINYLTRANSFERASE SPINDLY-RELATED"/>
    <property type="match status" value="1"/>
</dbReference>
<dbReference type="Proteomes" id="UP000284605">
    <property type="component" value="Unassembled WGS sequence"/>
</dbReference>
<dbReference type="InterPro" id="IPR050498">
    <property type="entry name" value="Ycf3"/>
</dbReference>
<keyword evidence="2 3" id="KW-0802">TPR repeat</keyword>
<dbReference type="EMBL" id="QYUK01000011">
    <property type="protein sequence ID" value="RJF86825.1"/>
    <property type="molecule type" value="Genomic_DNA"/>
</dbReference>
<organism evidence="5 6">
    <name type="scientific">Oleomonas cavernae</name>
    <dbReference type="NCBI Taxonomy" id="2320859"/>
    <lineage>
        <taxon>Bacteria</taxon>
        <taxon>Pseudomonadati</taxon>
        <taxon>Pseudomonadota</taxon>
        <taxon>Alphaproteobacteria</taxon>
        <taxon>Acetobacterales</taxon>
        <taxon>Acetobacteraceae</taxon>
        <taxon>Oleomonas</taxon>
    </lineage>
</organism>
<sequence>MSWMLRVAILILSIGAGGPALAMGGDAATALGSEEYKAGKEAVEDKQFEKAVMLLTKAVRTDPSNADAENLLGFSYRKLGKYDEALIHYQKALSLDPYHKGAYEYMGEAYLELGDLPKAEDLLAGLVRLCAAGCEERTSLQQAIDAYKKAKPAG</sequence>
<proteinExistence type="predicted"/>
<accession>A0A418W9Y3</accession>
<dbReference type="AlphaFoldDB" id="A0A418W9Y3"/>